<dbReference type="Gene3D" id="2.115.10.20">
    <property type="entry name" value="Glycosyl hydrolase domain, family 43"/>
    <property type="match status" value="1"/>
</dbReference>
<keyword evidence="1" id="KW-0732">Signal</keyword>
<organism evidence="2 3">
    <name type="scientific">Acidisarcina polymorpha</name>
    <dbReference type="NCBI Taxonomy" id="2211140"/>
    <lineage>
        <taxon>Bacteria</taxon>
        <taxon>Pseudomonadati</taxon>
        <taxon>Acidobacteriota</taxon>
        <taxon>Terriglobia</taxon>
        <taxon>Terriglobales</taxon>
        <taxon>Acidobacteriaceae</taxon>
        <taxon>Acidisarcina</taxon>
    </lineage>
</organism>
<sequence>MITPHRLKLLRTALKTACRASLLVLAAPCSFLSTVYAQSSGTQNLTADPIPLHPMTQVDEKEHLGYFGDPYPVHVAPWTAPFLPQYFSGTTEELMTCERPIKPGCFETSPVTVKIADGLEAKAKDANNEFFDKINRNIYQTDDGHWNMAVTLYLRKTSAPKTSLVGSWTVIAHAHPETEDTITTPTSWIVDKILIGSVEEPAKANYDGKYFEDDRKLYLIYSKREVGTVHDGIVAQALTSPTDLDSTSPVWLLAPSTTDGGFNSEYFHINWAEGGPNADFKLIETGNITKIAGKYVMAYSTGDYQQLDYKTGIAYSDTLLPKEGEMYRRILQPDTDGVWGKPGHPEVRYLLQSDKEAWPNYVGTQVFAPGVPSVVEEPNGEYFLYFDGFLPSNAPPATSAPKTSFEATYRRPFYVPLSVRVPFNGCVEAATDEELASWITVRNK</sequence>
<gene>
    <name evidence="2" type="ORF">ACPOL_6412</name>
</gene>
<reference evidence="2 3" key="1">
    <citation type="journal article" date="2018" name="Front. Microbiol.">
        <title>Hydrolytic Capabilities as a Key to Environmental Success: Chitinolytic and Cellulolytic Acidobacteria From Acidic Sub-arctic Soils and Boreal Peatlands.</title>
        <authorList>
            <person name="Belova S.E."/>
            <person name="Ravin N.V."/>
            <person name="Pankratov T.A."/>
            <person name="Rakitin A.L."/>
            <person name="Ivanova A.A."/>
            <person name="Beletsky A.V."/>
            <person name="Mardanov A.V."/>
            <person name="Sinninghe Damste J.S."/>
            <person name="Dedysh S.N."/>
        </authorList>
    </citation>
    <scope>NUCLEOTIDE SEQUENCE [LARGE SCALE GENOMIC DNA]</scope>
    <source>
        <strain evidence="2 3">SBC82</strain>
    </source>
</reference>
<evidence type="ECO:0000313" key="2">
    <source>
        <dbReference type="EMBL" id="AXC15642.1"/>
    </source>
</evidence>
<dbReference type="SUPFAM" id="SSF75005">
    <property type="entry name" value="Arabinanase/levansucrase/invertase"/>
    <property type="match status" value="1"/>
</dbReference>
<dbReference type="KEGG" id="abas:ACPOL_6412"/>
<dbReference type="AlphaFoldDB" id="A0A2Z5G8N9"/>
<keyword evidence="3" id="KW-1185">Reference proteome</keyword>
<dbReference type="InterPro" id="IPR023296">
    <property type="entry name" value="Glyco_hydro_beta-prop_sf"/>
</dbReference>
<feature type="chain" id="PRO_5016384727" description="Secreted protein" evidence="1">
    <location>
        <begin position="38"/>
        <end position="444"/>
    </location>
</feature>
<dbReference type="EMBL" id="CP030840">
    <property type="protein sequence ID" value="AXC15642.1"/>
    <property type="molecule type" value="Genomic_DNA"/>
</dbReference>
<proteinExistence type="predicted"/>
<evidence type="ECO:0000313" key="3">
    <source>
        <dbReference type="Proteomes" id="UP000253606"/>
    </source>
</evidence>
<dbReference type="Proteomes" id="UP000253606">
    <property type="component" value="Chromosome"/>
</dbReference>
<accession>A0A2Z5G8N9</accession>
<feature type="signal peptide" evidence="1">
    <location>
        <begin position="1"/>
        <end position="37"/>
    </location>
</feature>
<name>A0A2Z5G8N9_9BACT</name>
<evidence type="ECO:0008006" key="4">
    <source>
        <dbReference type="Google" id="ProtNLM"/>
    </source>
</evidence>
<evidence type="ECO:0000256" key="1">
    <source>
        <dbReference type="SAM" id="SignalP"/>
    </source>
</evidence>
<protein>
    <recommendedName>
        <fullName evidence="4">Secreted protein</fullName>
    </recommendedName>
</protein>